<evidence type="ECO:0000313" key="3">
    <source>
        <dbReference type="Proteomes" id="UP000068167"/>
    </source>
</evidence>
<proteinExistence type="predicted"/>
<evidence type="ECO:0008006" key="4">
    <source>
        <dbReference type="Google" id="ProtNLM"/>
    </source>
</evidence>
<feature type="transmembrane region" description="Helical" evidence="1">
    <location>
        <begin position="21"/>
        <end position="43"/>
    </location>
</feature>
<dbReference type="PATRIC" id="fig|1638788.3.peg.3822"/>
<dbReference type="KEGG" id="mpk:VL20_3786"/>
<evidence type="ECO:0000313" key="2">
    <source>
        <dbReference type="EMBL" id="AKV68764.1"/>
    </source>
</evidence>
<dbReference type="RefSeq" id="WP_002749864.1">
    <property type="nucleotide sequence ID" value="NZ_CP011339.1"/>
</dbReference>
<feature type="transmembrane region" description="Helical" evidence="1">
    <location>
        <begin position="49"/>
        <end position="69"/>
    </location>
</feature>
<dbReference type="AlphaFoldDB" id="A0A0K1S3N8"/>
<evidence type="ECO:0000256" key="1">
    <source>
        <dbReference type="SAM" id="Phobius"/>
    </source>
</evidence>
<keyword evidence="3" id="KW-1185">Reference proteome</keyword>
<dbReference type="EMBL" id="CP011339">
    <property type="protein sequence ID" value="AKV68764.1"/>
    <property type="molecule type" value="Genomic_DNA"/>
</dbReference>
<keyword evidence="1" id="KW-1133">Transmembrane helix</keyword>
<dbReference type="Pfam" id="PF01744">
    <property type="entry name" value="GLTT"/>
    <property type="match status" value="1"/>
</dbReference>
<keyword evidence="1" id="KW-0472">Membrane</keyword>
<dbReference type="InterPro" id="IPR008164">
    <property type="entry name" value="XGLTT_rpt"/>
</dbReference>
<protein>
    <recommendedName>
        <fullName evidence="4">GLTT repeat (6 copies)</fullName>
    </recommendedName>
</protein>
<organism evidence="2 3">
    <name type="scientific">Microcystis panniformis FACHB-1757</name>
    <dbReference type="NCBI Taxonomy" id="1638788"/>
    <lineage>
        <taxon>Bacteria</taxon>
        <taxon>Bacillati</taxon>
        <taxon>Cyanobacteriota</taxon>
        <taxon>Cyanophyceae</taxon>
        <taxon>Oscillatoriophycideae</taxon>
        <taxon>Chroococcales</taxon>
        <taxon>Microcystaceae</taxon>
        <taxon>Microcystis</taxon>
    </lineage>
</organism>
<gene>
    <name evidence="2" type="ORF">VL20_3786</name>
</gene>
<keyword evidence="1" id="KW-0812">Transmembrane</keyword>
<sequence length="100" mass="10180">MDSNLGQEKENSCGGRKWLSIGIAPTGIISIGIVPMGVISIGIVPMGVVSIGTVAMGTIAAGFVSMGLFSIGSVGMGLNNGHFSNLNSPPAESPHEHHQH</sequence>
<dbReference type="Proteomes" id="UP000068167">
    <property type="component" value="Chromosome"/>
</dbReference>
<reference evidence="2 3" key="1">
    <citation type="journal article" date="2016" name="Stand. Genomic Sci.">
        <title>Complete genome sequence and genomic characterization of Microcystis panniformis FACHB 1757 by third-generation sequencing.</title>
        <authorList>
            <person name="Zhang J.Y."/>
            <person name="Guan R."/>
            <person name="Zhang H.J."/>
            <person name="Li H."/>
            <person name="Xiao P."/>
            <person name="Yu G.L."/>
            <person name="Du L."/>
            <person name="Cao D.M."/>
            <person name="Zhu B.C."/>
            <person name="Li R.H."/>
            <person name="Lu Z.H."/>
        </authorList>
    </citation>
    <scope>NUCLEOTIDE SEQUENCE [LARGE SCALE GENOMIC DNA]</scope>
    <source>
        <strain evidence="2 3">FACHB-1757</strain>
    </source>
</reference>
<accession>A0A0K1S3N8</accession>
<name>A0A0K1S3N8_9CHRO</name>